<evidence type="ECO:0000259" key="2">
    <source>
        <dbReference type="Pfam" id="PF25767"/>
    </source>
</evidence>
<dbReference type="Pfam" id="PF23579">
    <property type="entry name" value="ARM_TBCD"/>
    <property type="match status" value="1"/>
</dbReference>
<keyword evidence="4" id="KW-1185">Reference proteome</keyword>
<keyword evidence="1" id="KW-0812">Transmembrane</keyword>
<dbReference type="PANTHER" id="PTHR12658">
    <property type="entry name" value="BETA-TUBULIN COFACTOR D"/>
    <property type="match status" value="1"/>
</dbReference>
<dbReference type="Pfam" id="PF25767">
    <property type="entry name" value="ARM_TBCD_2nd"/>
    <property type="match status" value="1"/>
</dbReference>
<organism evidence="3 4">
    <name type="scientific">Ambrosiozyma monospora</name>
    <name type="common">Yeast</name>
    <name type="synonym">Endomycopsis monosporus</name>
    <dbReference type="NCBI Taxonomy" id="43982"/>
    <lineage>
        <taxon>Eukaryota</taxon>
        <taxon>Fungi</taxon>
        <taxon>Dikarya</taxon>
        <taxon>Ascomycota</taxon>
        <taxon>Saccharomycotina</taxon>
        <taxon>Pichiomycetes</taxon>
        <taxon>Pichiales</taxon>
        <taxon>Pichiaceae</taxon>
        <taxon>Ambrosiozyma</taxon>
    </lineage>
</organism>
<evidence type="ECO:0000256" key="1">
    <source>
        <dbReference type="SAM" id="Phobius"/>
    </source>
</evidence>
<name>A0A9W6YU26_AMBMO</name>
<evidence type="ECO:0000313" key="4">
    <source>
        <dbReference type="Proteomes" id="UP001165063"/>
    </source>
</evidence>
<keyword evidence="1" id="KW-0472">Membrane</keyword>
<accession>A0A9W6YU26</accession>
<dbReference type="GO" id="GO:0000226">
    <property type="term" value="P:microtubule cytoskeleton organization"/>
    <property type="evidence" value="ECO:0007669"/>
    <property type="project" value="TreeGrafter"/>
</dbReference>
<reference evidence="3" key="1">
    <citation type="submission" date="2023-04" db="EMBL/GenBank/DDBJ databases">
        <title>Ambrosiozyma monospora NBRC 1965.</title>
        <authorList>
            <person name="Ichikawa N."/>
            <person name="Sato H."/>
            <person name="Tonouchi N."/>
        </authorList>
    </citation>
    <scope>NUCLEOTIDE SEQUENCE</scope>
    <source>
        <strain evidence="3">NBRC 1965</strain>
    </source>
</reference>
<dbReference type="PANTHER" id="PTHR12658:SF0">
    <property type="entry name" value="TUBULIN-SPECIFIC CHAPERONE D"/>
    <property type="match status" value="1"/>
</dbReference>
<dbReference type="GO" id="GO:0005096">
    <property type="term" value="F:GTPase activator activity"/>
    <property type="evidence" value="ECO:0007669"/>
    <property type="project" value="InterPro"/>
</dbReference>
<dbReference type="Proteomes" id="UP001165063">
    <property type="component" value="Unassembled WGS sequence"/>
</dbReference>
<feature type="domain" description="Tubulin-folding cofactor D ARM repeats" evidence="2">
    <location>
        <begin position="283"/>
        <end position="477"/>
    </location>
</feature>
<dbReference type="GO" id="GO:0007023">
    <property type="term" value="P:post-chaperonin tubulin folding pathway"/>
    <property type="evidence" value="ECO:0007669"/>
    <property type="project" value="InterPro"/>
</dbReference>
<dbReference type="InterPro" id="IPR033162">
    <property type="entry name" value="TBCD"/>
</dbReference>
<sequence>MDSDEIRISKVADDLLLQIDTQLTIILQETDNDNVSSQALQTTNQKTTLNSLLKAIDEFQLSPQLLDTKLRHFVNRIIDAYSLKCLDPTHPNKQLEETISLVFYSLAKVRGIKTISNCLTSDIYLISFILQKLDETTWQGRFFLLVWLSVLILAPFPLVKINRDLPETVYGLSTKFLESVGNENQASSILMARFLSRNDSIEYLNRFVSENFNSIAWDSKSEYNKTGTLYVLNFMLKIAKSSSIVPYAARILTLISNEVAEEKNTNIVRMHLKVLGKLSVVFDKYENYGAVEDILNCLFGFTGHSDTVIRYCSAKQIAKLSHQLPIEMRTEIIQFLVTELEINNLKLSSDLLSIQSDLRVEFETVDVEKYHGVLLTLGEFARQRQLNSPLIYLAVSILEQTLFFEQHRLTYTTGSNVRDSSCFVAWSLCKKYLTKELDIDVIVSLFKCLILTSCFDRDLMIRRASSAALQELIGRHGDPILVQLLPGSVERHNQFKVQLIEILDFTVLGQRERSFQLSLQIVETMDGLMYDDFIRFLLDTTGITNADYDQRRLAAETLTNFVAGKKDDQVIAVLLRKLLAQYDQHPIDGLLYCIAELMGHLTNIQQLTVDGSDVNEKFHTLFQHFKFDFHRDPFYKGEEFIYLLTRLISFGFTPNSHELEFMFNIARVGTQPQLQDKFVQLATALHDLPTEYEDKWIYYIKNGNQIMATSIGYSHEICKKKLVEILKMISDPKLDAKLRSSLVDSCSLYLQNYQREAGEGEQDVDSATLLKLIDGLDDYTITNQGDVGSFIRSATLGLISDNKTVFLNVDPSVFEEVEKRLLRLSCEVMDRIN</sequence>
<dbReference type="InterPro" id="IPR016024">
    <property type="entry name" value="ARM-type_fold"/>
</dbReference>
<dbReference type="GO" id="GO:0048487">
    <property type="term" value="F:beta-tubulin binding"/>
    <property type="evidence" value="ECO:0007669"/>
    <property type="project" value="InterPro"/>
</dbReference>
<dbReference type="Gene3D" id="1.25.10.10">
    <property type="entry name" value="Leucine-rich Repeat Variant"/>
    <property type="match status" value="1"/>
</dbReference>
<dbReference type="GO" id="GO:0007021">
    <property type="term" value="P:tubulin complex assembly"/>
    <property type="evidence" value="ECO:0007669"/>
    <property type="project" value="InterPro"/>
</dbReference>
<keyword evidence="1" id="KW-1133">Transmembrane helix</keyword>
<dbReference type="EMBL" id="BSXU01002067">
    <property type="protein sequence ID" value="GMG33923.1"/>
    <property type="molecule type" value="Genomic_DNA"/>
</dbReference>
<dbReference type="InterPro" id="IPR011989">
    <property type="entry name" value="ARM-like"/>
</dbReference>
<dbReference type="InterPro" id="IPR058033">
    <property type="entry name" value="ARM_TBCD_2nd"/>
</dbReference>
<proteinExistence type="predicted"/>
<dbReference type="SUPFAM" id="SSF48371">
    <property type="entry name" value="ARM repeat"/>
    <property type="match status" value="1"/>
</dbReference>
<gene>
    <name evidence="3" type="ORF">Amon01_000435300</name>
</gene>
<dbReference type="AlphaFoldDB" id="A0A9W6YU26"/>
<evidence type="ECO:0000313" key="3">
    <source>
        <dbReference type="EMBL" id="GMG33923.1"/>
    </source>
</evidence>
<comment type="caution">
    <text evidence="3">The sequence shown here is derived from an EMBL/GenBank/DDBJ whole genome shotgun (WGS) entry which is preliminary data.</text>
</comment>
<protein>
    <submittedName>
        <fullName evidence="3">Unnamed protein product</fullName>
    </submittedName>
</protein>
<dbReference type="OrthoDB" id="10253476at2759"/>
<feature type="transmembrane region" description="Helical" evidence="1">
    <location>
        <begin position="142"/>
        <end position="159"/>
    </location>
</feature>